<dbReference type="InterPro" id="IPR018723">
    <property type="entry name" value="DUF2254_membrane"/>
</dbReference>
<feature type="transmembrane region" description="Helical" evidence="1">
    <location>
        <begin position="103"/>
        <end position="126"/>
    </location>
</feature>
<keyword evidence="1" id="KW-0812">Transmembrane</keyword>
<proteinExistence type="predicted"/>
<dbReference type="Pfam" id="PF10011">
    <property type="entry name" value="DUF2254"/>
    <property type="match status" value="1"/>
</dbReference>
<dbReference type="Proteomes" id="UP001213664">
    <property type="component" value="Chromosome"/>
</dbReference>
<evidence type="ECO:0000313" key="3">
    <source>
        <dbReference type="Proteomes" id="UP001213664"/>
    </source>
</evidence>
<dbReference type="EMBL" id="CP119326">
    <property type="protein sequence ID" value="WEK40560.1"/>
    <property type="molecule type" value="Genomic_DNA"/>
</dbReference>
<sequence>MNRWIFLFRRMSRQLWWRASLYAALGVVAALAAAWGAPFAPPVLAERFGGDSVEAVLTILASSLLAVATFSLGAMVTAYTSVSSAATPRAAALITGDESTQKALATFVGAFLYAIVGVTAINAQYYGPGGRAIIFVFSLVVVALVAFRLLTWVSRLTRLARLSHTVERIEAEAQAALTAEARRPRMGASSGVLDQGPVVTAPQTGYVLNVDVQRLQATAERAEGRIQVIARPGAFVMRGEPLARLSGEAVDADAVQTAFSLGRERSFDQDPRYGLIVLGEIADKALSAAVNDIGTVVGVIGSGVRLLDLWAETTPDDRAPCDRVLAEPLSADDLLDDIFGPVVRHGAHDLTSAVRLRKALTSLSVHPVLSNAAQAMDARLMQDADFANVADMERLRRCGGGGRTRAG</sequence>
<organism evidence="2 3">
    <name type="scientific">Candidatus Brevundimonas colombiensis</name>
    <dbReference type="NCBI Taxonomy" id="3121376"/>
    <lineage>
        <taxon>Bacteria</taxon>
        <taxon>Pseudomonadati</taxon>
        <taxon>Pseudomonadota</taxon>
        <taxon>Alphaproteobacteria</taxon>
        <taxon>Caulobacterales</taxon>
        <taxon>Caulobacteraceae</taxon>
        <taxon>Brevundimonas</taxon>
    </lineage>
</organism>
<gene>
    <name evidence="2" type="ORF">P0Y50_02840</name>
</gene>
<feature type="transmembrane region" description="Helical" evidence="1">
    <location>
        <begin position="55"/>
        <end position="82"/>
    </location>
</feature>
<feature type="transmembrane region" description="Helical" evidence="1">
    <location>
        <begin position="132"/>
        <end position="153"/>
    </location>
</feature>
<evidence type="ECO:0000313" key="2">
    <source>
        <dbReference type="EMBL" id="WEK40560.1"/>
    </source>
</evidence>
<dbReference type="AlphaFoldDB" id="A0AAJ5X541"/>
<evidence type="ECO:0000256" key="1">
    <source>
        <dbReference type="SAM" id="Phobius"/>
    </source>
</evidence>
<name>A0AAJ5X541_9CAUL</name>
<accession>A0AAJ5X541</accession>
<protein>
    <submittedName>
        <fullName evidence="2">DUF2254 domain-containing protein</fullName>
    </submittedName>
</protein>
<keyword evidence="1" id="KW-1133">Transmembrane helix</keyword>
<reference evidence="2" key="1">
    <citation type="submission" date="2023-03" db="EMBL/GenBank/DDBJ databases">
        <title>Andean soil-derived lignocellulolytic bacterial consortium as a source of novel taxa and putative plastic-active enzymes.</title>
        <authorList>
            <person name="Diaz-Garcia L."/>
            <person name="Chuvochina M."/>
            <person name="Feuerriegel G."/>
            <person name="Bunk B."/>
            <person name="Sproer C."/>
            <person name="Streit W.R."/>
            <person name="Rodriguez L.M."/>
            <person name="Overmann J."/>
            <person name="Jimenez D.J."/>
        </authorList>
    </citation>
    <scope>NUCLEOTIDE SEQUENCE</scope>
    <source>
        <strain evidence="2">MAG 833</strain>
    </source>
</reference>
<keyword evidence="1" id="KW-0472">Membrane</keyword>